<comment type="caution">
    <text evidence="6">The sequence shown here is derived from an EMBL/GenBank/DDBJ whole genome shotgun (WGS) entry which is preliminary data.</text>
</comment>
<keyword evidence="1" id="KW-0805">Transcription regulation</keyword>
<name>A0ABS5R8G3_9HYPH</name>
<dbReference type="InterPro" id="IPR009057">
    <property type="entry name" value="Homeodomain-like_sf"/>
</dbReference>
<dbReference type="EMBL" id="JAHCQH010000017">
    <property type="protein sequence ID" value="MBS9477802.1"/>
    <property type="molecule type" value="Genomic_DNA"/>
</dbReference>
<organism evidence="6 7">
    <name type="scientific">Ancylobacter radicis</name>
    <dbReference type="NCBI Taxonomy" id="2836179"/>
    <lineage>
        <taxon>Bacteria</taxon>
        <taxon>Pseudomonadati</taxon>
        <taxon>Pseudomonadota</taxon>
        <taxon>Alphaproteobacteria</taxon>
        <taxon>Hyphomicrobiales</taxon>
        <taxon>Xanthobacteraceae</taxon>
        <taxon>Ancylobacter</taxon>
    </lineage>
</organism>
<sequence>MAGKPQGLRARKRGQTQKRLREAALRLFLENGYDATTLDDIAAAAGVSRRTIFYYFRSKDEIVFQPIDQFRATLVEQVATGLPDQPPLPLLRAAIIGLCSDVDVRLAMQTARLLHGTDELNTRRILRHMQLEAAIFEALCQRWPSPGQHPRLRFVAMMAIGALRLALDAWIGQDGTSSLVSCVEEAFDTLEQALEWPSEAPGDSGRAT</sequence>
<proteinExistence type="predicted"/>
<evidence type="ECO:0000256" key="2">
    <source>
        <dbReference type="ARBA" id="ARBA00023125"/>
    </source>
</evidence>
<evidence type="ECO:0000256" key="4">
    <source>
        <dbReference type="PROSITE-ProRule" id="PRU00335"/>
    </source>
</evidence>
<dbReference type="RefSeq" id="WP_213755657.1">
    <property type="nucleotide sequence ID" value="NZ_JAHCQH010000017.1"/>
</dbReference>
<evidence type="ECO:0000256" key="1">
    <source>
        <dbReference type="ARBA" id="ARBA00023015"/>
    </source>
</evidence>
<keyword evidence="7" id="KW-1185">Reference proteome</keyword>
<feature type="DNA-binding region" description="H-T-H motif" evidence="4">
    <location>
        <begin position="37"/>
        <end position="56"/>
    </location>
</feature>
<gene>
    <name evidence="6" type="ORF">KIP89_11865</name>
</gene>
<evidence type="ECO:0000313" key="7">
    <source>
        <dbReference type="Proteomes" id="UP001166585"/>
    </source>
</evidence>
<dbReference type="InterPro" id="IPR041347">
    <property type="entry name" value="MftR_C"/>
</dbReference>
<keyword evidence="2 4" id="KW-0238">DNA-binding</keyword>
<dbReference type="SUPFAM" id="SSF46689">
    <property type="entry name" value="Homeodomain-like"/>
    <property type="match status" value="1"/>
</dbReference>
<reference evidence="6" key="1">
    <citation type="submission" date="2021-05" db="EMBL/GenBank/DDBJ databases">
        <authorList>
            <person name="Sun Q."/>
            <person name="Inoue M."/>
        </authorList>
    </citation>
    <scope>NUCLEOTIDE SEQUENCE</scope>
    <source>
        <strain evidence="6">VKM B-3255</strain>
    </source>
</reference>
<dbReference type="InterPro" id="IPR023772">
    <property type="entry name" value="DNA-bd_HTH_TetR-type_CS"/>
</dbReference>
<dbReference type="Gene3D" id="1.10.357.10">
    <property type="entry name" value="Tetracycline Repressor, domain 2"/>
    <property type="match status" value="1"/>
</dbReference>
<dbReference type="InterPro" id="IPR050109">
    <property type="entry name" value="HTH-type_TetR-like_transc_reg"/>
</dbReference>
<evidence type="ECO:0000313" key="6">
    <source>
        <dbReference type="EMBL" id="MBS9477802.1"/>
    </source>
</evidence>
<evidence type="ECO:0000259" key="5">
    <source>
        <dbReference type="PROSITE" id="PS50977"/>
    </source>
</evidence>
<dbReference type="PROSITE" id="PS01081">
    <property type="entry name" value="HTH_TETR_1"/>
    <property type="match status" value="1"/>
</dbReference>
<dbReference type="Proteomes" id="UP001166585">
    <property type="component" value="Unassembled WGS sequence"/>
</dbReference>
<dbReference type="Pfam" id="PF00440">
    <property type="entry name" value="TetR_N"/>
    <property type="match status" value="1"/>
</dbReference>
<dbReference type="InterPro" id="IPR001647">
    <property type="entry name" value="HTH_TetR"/>
</dbReference>
<dbReference type="PROSITE" id="PS50977">
    <property type="entry name" value="HTH_TETR_2"/>
    <property type="match status" value="1"/>
</dbReference>
<keyword evidence="3" id="KW-0804">Transcription</keyword>
<accession>A0ABS5R8G3</accession>
<dbReference type="PRINTS" id="PR00455">
    <property type="entry name" value="HTHTETR"/>
</dbReference>
<dbReference type="PANTHER" id="PTHR30055:SF238">
    <property type="entry name" value="MYCOFACTOCIN BIOSYNTHESIS TRANSCRIPTIONAL REGULATOR MFTR-RELATED"/>
    <property type="match status" value="1"/>
</dbReference>
<protein>
    <submittedName>
        <fullName evidence="6">TetR family transcriptional regulator</fullName>
    </submittedName>
</protein>
<feature type="domain" description="HTH tetR-type" evidence="5">
    <location>
        <begin position="14"/>
        <end position="74"/>
    </location>
</feature>
<dbReference type="Pfam" id="PF17754">
    <property type="entry name" value="TetR_C_14"/>
    <property type="match status" value="1"/>
</dbReference>
<evidence type="ECO:0000256" key="3">
    <source>
        <dbReference type="ARBA" id="ARBA00023163"/>
    </source>
</evidence>
<dbReference type="PANTHER" id="PTHR30055">
    <property type="entry name" value="HTH-TYPE TRANSCRIPTIONAL REGULATOR RUTR"/>
    <property type="match status" value="1"/>
</dbReference>